<dbReference type="PANTHER" id="PTHR31860:SF3">
    <property type="entry name" value="PROTEIN, PUTATIVE (DUF639)-RELATED"/>
    <property type="match status" value="1"/>
</dbReference>
<organism evidence="2 3">
    <name type="scientific">Ceratopteris richardii</name>
    <name type="common">Triangle waterfern</name>
    <dbReference type="NCBI Taxonomy" id="49495"/>
    <lineage>
        <taxon>Eukaryota</taxon>
        <taxon>Viridiplantae</taxon>
        <taxon>Streptophyta</taxon>
        <taxon>Embryophyta</taxon>
        <taxon>Tracheophyta</taxon>
        <taxon>Polypodiopsida</taxon>
        <taxon>Polypodiidae</taxon>
        <taxon>Polypodiales</taxon>
        <taxon>Pteridineae</taxon>
        <taxon>Pteridaceae</taxon>
        <taxon>Parkerioideae</taxon>
        <taxon>Ceratopteris</taxon>
    </lineage>
</organism>
<gene>
    <name evidence="2" type="ORF">KP509_23G079300</name>
</gene>
<dbReference type="EMBL" id="CM035428">
    <property type="protein sequence ID" value="KAH7302604.1"/>
    <property type="molecule type" value="Genomic_DNA"/>
</dbReference>
<keyword evidence="1" id="KW-1133">Transmembrane helix</keyword>
<dbReference type="PANTHER" id="PTHR31860">
    <property type="entry name" value="HEAT-INDUCIBLE TRANSCRIPTION REPRESSOR (DUF639)-RELATED"/>
    <property type="match status" value="1"/>
</dbReference>
<protein>
    <submittedName>
        <fullName evidence="2">Uncharacterized protein</fullName>
    </submittedName>
</protein>
<comment type="caution">
    <text evidence="2">The sequence shown here is derived from an EMBL/GenBank/DDBJ whole genome shotgun (WGS) entry which is preliminary data.</text>
</comment>
<dbReference type="Proteomes" id="UP000825935">
    <property type="component" value="Chromosome 23"/>
</dbReference>
<dbReference type="OMA" id="PFRYICA"/>
<dbReference type="Pfam" id="PF04842">
    <property type="entry name" value="DUF639"/>
    <property type="match status" value="1"/>
</dbReference>
<evidence type="ECO:0000313" key="3">
    <source>
        <dbReference type="Proteomes" id="UP000825935"/>
    </source>
</evidence>
<name>A0A8T2S3Z8_CERRI</name>
<accession>A0A8T2S3Z8</accession>
<dbReference type="InterPro" id="IPR006927">
    <property type="entry name" value="DUF639"/>
</dbReference>
<dbReference type="OrthoDB" id="634852at2759"/>
<keyword evidence="1" id="KW-0812">Transmembrane</keyword>
<keyword evidence="1" id="KW-0472">Membrane</keyword>
<feature type="transmembrane region" description="Helical" evidence="1">
    <location>
        <begin position="663"/>
        <end position="682"/>
    </location>
</feature>
<reference evidence="2 3" key="1">
    <citation type="submission" date="2021-08" db="EMBL/GenBank/DDBJ databases">
        <title>WGS assembly of Ceratopteris richardii.</title>
        <authorList>
            <person name="Marchant D.B."/>
            <person name="Chen G."/>
            <person name="Jenkins J."/>
            <person name="Shu S."/>
            <person name="Leebens-Mack J."/>
            <person name="Grimwood J."/>
            <person name="Schmutz J."/>
            <person name="Soltis P."/>
            <person name="Soltis D."/>
            <person name="Chen Z.-H."/>
        </authorList>
    </citation>
    <scope>NUCLEOTIDE SEQUENCE [LARGE SCALE GENOMIC DNA]</scope>
    <source>
        <strain evidence="2">Whitten #5841</strain>
        <tissue evidence="2">Leaf</tissue>
    </source>
</reference>
<proteinExistence type="predicted"/>
<evidence type="ECO:0000313" key="2">
    <source>
        <dbReference type="EMBL" id="KAH7302604.1"/>
    </source>
</evidence>
<keyword evidence="3" id="KW-1185">Reference proteome</keyword>
<dbReference type="AlphaFoldDB" id="A0A8T2S3Z8"/>
<evidence type="ECO:0000256" key="1">
    <source>
        <dbReference type="SAM" id="Phobius"/>
    </source>
</evidence>
<sequence>MLTSKENLWTMTRFHSKVSSGACLPTRSLRFSTWRNANYKLHIVSLQNPKFGLENVTETLQKIGDRMIKNENFARLKDFLRYDGDRKVQPQNILLGKALWDGPNIPSEKKFEHKDLVGEHDENEVELDFPFVSNGTPKAFASKGQLSPPAISSIEQFSRLKGVESNEMIQDFYSQSTISLQNDARHLIEYCCFTYIAKFTGDIHPHLKDATFRKLIFITMLAWQQPFANSQNEHEKMVREHAFCRIAPAIPGVADRATAHKLYEALTNGEVGLSFSVWNTYISELLRVFEERKHHKIHESSILSLEDDEIVLCVGSSKRQPVQMWNSANIAWPGRLTLTDRSLYFEPNGLFQHQKPMKLNLTGGDGTVEKIKVGPLGAPVLDSAIMVKTDSKSDPWVLEFVDFSGGGRRGLWFAFVNELLLAYRFIAQYGPPAHDPFIYDIQDNQSGTRKVIMSAINGMARVQALQSTLGRLTVYPMKLLQFSHLDDHPSGDIVKQTLAVNIWGIQLVGNQKNPKKLTTDDSIIDAIGSGLHAVDVDRSVYLHRWMRSPTWQSPTSSSFWKQKVGGKALILRKDLVIGDLTHTERAVKAFKEQTQMIERTKATISGALVKGIPSNIDLFKELMLPFTLLSIHLRKLQKWERPRDTLFFLASFLLLLYKGWFKYAMPVIFLTTSVLAFTLHNLKYQGRLADNFGQVVIREQPPSNSLQKMLALKEALEEVEVQIQKVNIAILKLRSLALAGHPQAKNIVALSLLAGGLILVFVPFRYVCTFVLLDQFTCELDFRRATVLKLARQLHDWWEAIPAAPVVVLPYEEQEGGDRDIKPDDSASPKGEVIAEAIKEWVAESF</sequence>
<feature type="transmembrane region" description="Helical" evidence="1">
    <location>
        <begin position="747"/>
        <end position="767"/>
    </location>
</feature>